<gene>
    <name evidence="3" type="ORF">AB0I59_41210</name>
</gene>
<dbReference type="EMBL" id="JBFALK010000041">
    <property type="protein sequence ID" value="MEV0975049.1"/>
    <property type="molecule type" value="Genomic_DNA"/>
</dbReference>
<dbReference type="RefSeq" id="WP_358142320.1">
    <property type="nucleotide sequence ID" value="NZ_JBFALK010000041.1"/>
</dbReference>
<comment type="caution">
    <text evidence="3">The sequence shown here is derived from an EMBL/GenBank/DDBJ whole genome shotgun (WGS) entry which is preliminary data.</text>
</comment>
<feature type="chain" id="PRO_5046750497" evidence="2">
    <location>
        <begin position="22"/>
        <end position="564"/>
    </location>
</feature>
<keyword evidence="2" id="KW-0732">Signal</keyword>
<dbReference type="PROSITE" id="PS51257">
    <property type="entry name" value="PROKAR_LIPOPROTEIN"/>
    <property type="match status" value="1"/>
</dbReference>
<feature type="region of interest" description="Disordered" evidence="1">
    <location>
        <begin position="479"/>
        <end position="564"/>
    </location>
</feature>
<evidence type="ECO:0000256" key="2">
    <source>
        <dbReference type="SAM" id="SignalP"/>
    </source>
</evidence>
<sequence>MARTTLFCASTLFGAMTLAAACDEGRFSTGRRILLVSNNAAIPEITPALDETPGFAGIRDRFDEVVSWNAIIAPLHPSEWKARSVEVPMLGRLLSARLGEPDELVVESIAVPPSRTLAGLLKDLPISVYSDGLMGYGPTRIPLPAEISGRVTRLLHLDLVPGLVPLLLSEYGVPPEVVSGSAFTHVIGQTGNDVPSVAASEMPAGAFPDAAPAGLSDVAVLPGAASDEMPARIPVAIPSGPAPSEGRPIAEPSSREPSIEAAPRSEAGREGPRADGPGWEAVILGQYLSSLGILTSAEEAGLHETMLRGLAARGHRHVVFKPHPAAGRRHARELRPLAEELGVELLITPGTIPAEVCFAVHRPRLVVGCFSTALMTARRFFDIPVATVGGDLVLERLSPYENSNRIPATIADAALPRLAADGSIEEPPPVDLSALVRAVGYCMRSSAHPDLRDAAEAYIGESGTARYFKHRRLESLGLLPAPEPEPITGRRRPEPERTRKPVRGQERDLVPPTTSLPSVAPATEGRSEPGSPSQERESPPGAERAPGSEPTKTPASRLRRFLSR</sequence>
<accession>A0ABV3GTU3</accession>
<protein>
    <submittedName>
        <fullName evidence="3">Polysialyltransferase family glycosyltransferase</fullName>
    </submittedName>
</protein>
<name>A0ABV3GTU3_MICGL</name>
<keyword evidence="4" id="KW-1185">Reference proteome</keyword>
<feature type="signal peptide" evidence="2">
    <location>
        <begin position="1"/>
        <end position="21"/>
    </location>
</feature>
<feature type="compositionally biased region" description="Basic and acidic residues" evidence="1">
    <location>
        <begin position="491"/>
        <end position="509"/>
    </location>
</feature>
<proteinExistence type="predicted"/>
<dbReference type="Pfam" id="PF07388">
    <property type="entry name" value="A-2_8-polyST"/>
    <property type="match status" value="2"/>
</dbReference>
<reference evidence="3 4" key="1">
    <citation type="submission" date="2024-06" db="EMBL/GenBank/DDBJ databases">
        <title>The Natural Products Discovery Center: Release of the First 8490 Sequenced Strains for Exploring Actinobacteria Biosynthetic Diversity.</title>
        <authorList>
            <person name="Kalkreuter E."/>
            <person name="Kautsar S.A."/>
            <person name="Yang D."/>
            <person name="Bader C.D."/>
            <person name="Teijaro C.N."/>
            <person name="Fluegel L."/>
            <person name="Davis C.M."/>
            <person name="Simpson J.R."/>
            <person name="Lauterbach L."/>
            <person name="Steele A.D."/>
            <person name="Gui C."/>
            <person name="Meng S."/>
            <person name="Li G."/>
            <person name="Viehrig K."/>
            <person name="Ye F."/>
            <person name="Su P."/>
            <person name="Kiefer A.F."/>
            <person name="Nichols A."/>
            <person name="Cepeda A.J."/>
            <person name="Yan W."/>
            <person name="Fan B."/>
            <person name="Jiang Y."/>
            <person name="Adhikari A."/>
            <person name="Zheng C.-J."/>
            <person name="Schuster L."/>
            <person name="Cowan T.M."/>
            <person name="Smanski M.J."/>
            <person name="Chevrette M.G."/>
            <person name="De Carvalho L.P.S."/>
            <person name="Shen B."/>
        </authorList>
    </citation>
    <scope>NUCLEOTIDE SEQUENCE [LARGE SCALE GENOMIC DNA]</scope>
    <source>
        <strain evidence="3 4">NPDC050100</strain>
    </source>
</reference>
<organism evidence="3 4">
    <name type="scientific">Microtetraspora glauca</name>
    <dbReference type="NCBI Taxonomy" id="1996"/>
    <lineage>
        <taxon>Bacteria</taxon>
        <taxon>Bacillati</taxon>
        <taxon>Actinomycetota</taxon>
        <taxon>Actinomycetes</taxon>
        <taxon>Streptosporangiales</taxon>
        <taxon>Streptosporangiaceae</taxon>
        <taxon>Microtetraspora</taxon>
    </lineage>
</organism>
<evidence type="ECO:0000313" key="4">
    <source>
        <dbReference type="Proteomes" id="UP001551675"/>
    </source>
</evidence>
<evidence type="ECO:0000256" key="1">
    <source>
        <dbReference type="SAM" id="MobiDB-lite"/>
    </source>
</evidence>
<dbReference type="Proteomes" id="UP001551675">
    <property type="component" value="Unassembled WGS sequence"/>
</dbReference>
<feature type="region of interest" description="Disordered" evidence="1">
    <location>
        <begin position="233"/>
        <end position="277"/>
    </location>
</feature>
<dbReference type="InterPro" id="IPR010866">
    <property type="entry name" value="A-2_8-polyST"/>
</dbReference>
<evidence type="ECO:0000313" key="3">
    <source>
        <dbReference type="EMBL" id="MEV0975049.1"/>
    </source>
</evidence>